<feature type="compositionally biased region" description="Polar residues" evidence="1">
    <location>
        <begin position="12"/>
        <end position="25"/>
    </location>
</feature>
<evidence type="ECO:0000256" key="1">
    <source>
        <dbReference type="SAM" id="MobiDB-lite"/>
    </source>
</evidence>
<name>A0ABQ9VSM4_SAGOE</name>
<sequence>MACGEVAEVRSNDNSQASTQATPGTVQLKPEARQGQQEDISCKDLGLLVGGNVEATQTRQPQPTGLTCRATTQVDQGANAKKPLPGQGLGHLKHQHCHQGQGCEPQGLSFRSYEMGTPTAQVVRTHRAHGESWTVPMCGECRSSAPRPSAPSASAGSQAALIISSGPRPSTPPSVDAPFSEAHVSFHTALQRTHSSEDISGDVVPSQVQPPQGSVVGETVHEGPAPQEANVIPAQVWKETCSHQMECTWWRGSWPGWSPSPSLPRAQAVSEGRGSPRHPGGLTQLLEGGIALQGQGQLLGALVTDLVVAEVQLLQRAIGC</sequence>
<evidence type="ECO:0000313" key="3">
    <source>
        <dbReference type="Proteomes" id="UP001266305"/>
    </source>
</evidence>
<protein>
    <submittedName>
        <fullName evidence="2">Uncharacterized protein</fullName>
    </submittedName>
</protein>
<organism evidence="2 3">
    <name type="scientific">Saguinus oedipus</name>
    <name type="common">Cotton-top tamarin</name>
    <name type="synonym">Oedipomidas oedipus</name>
    <dbReference type="NCBI Taxonomy" id="9490"/>
    <lineage>
        <taxon>Eukaryota</taxon>
        <taxon>Metazoa</taxon>
        <taxon>Chordata</taxon>
        <taxon>Craniata</taxon>
        <taxon>Vertebrata</taxon>
        <taxon>Euteleostomi</taxon>
        <taxon>Mammalia</taxon>
        <taxon>Eutheria</taxon>
        <taxon>Euarchontoglires</taxon>
        <taxon>Primates</taxon>
        <taxon>Haplorrhini</taxon>
        <taxon>Platyrrhini</taxon>
        <taxon>Cebidae</taxon>
        <taxon>Callitrichinae</taxon>
        <taxon>Saguinus</taxon>
    </lineage>
</organism>
<keyword evidence="3" id="KW-1185">Reference proteome</keyword>
<accession>A0ABQ9VSM4</accession>
<comment type="caution">
    <text evidence="2">The sequence shown here is derived from an EMBL/GenBank/DDBJ whole genome shotgun (WGS) entry which is preliminary data.</text>
</comment>
<gene>
    <name evidence="2" type="ORF">P7K49_012141</name>
</gene>
<proteinExistence type="predicted"/>
<reference evidence="2 3" key="1">
    <citation type="submission" date="2023-05" db="EMBL/GenBank/DDBJ databases">
        <title>B98-5 Cell Line De Novo Hybrid Assembly: An Optical Mapping Approach.</title>
        <authorList>
            <person name="Kananen K."/>
            <person name="Auerbach J.A."/>
            <person name="Kautto E."/>
            <person name="Blachly J.S."/>
        </authorList>
    </citation>
    <scope>NUCLEOTIDE SEQUENCE [LARGE SCALE GENOMIC DNA]</scope>
    <source>
        <strain evidence="2">B95-8</strain>
        <tissue evidence="2">Cell line</tissue>
    </source>
</reference>
<dbReference type="Proteomes" id="UP001266305">
    <property type="component" value="Unassembled WGS sequence"/>
</dbReference>
<dbReference type="EMBL" id="JASSZA010000005">
    <property type="protein sequence ID" value="KAK2112394.1"/>
    <property type="molecule type" value="Genomic_DNA"/>
</dbReference>
<feature type="region of interest" description="Disordered" evidence="1">
    <location>
        <begin position="1"/>
        <end position="40"/>
    </location>
</feature>
<evidence type="ECO:0000313" key="2">
    <source>
        <dbReference type="EMBL" id="KAK2112394.1"/>
    </source>
</evidence>